<dbReference type="InterPro" id="IPR019051">
    <property type="entry name" value="Trp_biosyn_TM_oprn/chp"/>
</dbReference>
<dbReference type="Proteomes" id="UP001442841">
    <property type="component" value="Chromosome"/>
</dbReference>
<dbReference type="EMBL" id="CP154795">
    <property type="protein sequence ID" value="XAN07398.1"/>
    <property type="molecule type" value="Genomic_DNA"/>
</dbReference>
<sequence length="205" mass="20683">MADPKVARGARRSRGIAFGLLLLGSLAGLLLASQRWATVTGSFTIEEHLTGNDLTNAMAGLLAGTVAAGGALAALSGRRTRAVLGGVAALLGVAMVVVAIGAQGRTDPATGTFVGIGALGVGYIAAAALVLAGGVIMAARAHTWPGRPDRFARTRARAATRADDDAGEVWKAMDAGFDPTDVPDHPTGPDDMGDTTGRKSPDRGE</sequence>
<reference evidence="3 4" key="1">
    <citation type="submission" date="2024-04" db="EMBL/GenBank/DDBJ databases">
        <title>Isolation of an actinomycete strain from pig manure.</title>
        <authorList>
            <person name="Gong T."/>
            <person name="Yu Z."/>
            <person name="An M."/>
            <person name="Wei C."/>
            <person name="Yang W."/>
            <person name="Liu L."/>
        </authorList>
    </citation>
    <scope>NUCLEOTIDE SEQUENCE [LARGE SCALE GENOMIC DNA]</scope>
    <source>
        <strain evidence="3 4">ZF39</strain>
    </source>
</reference>
<dbReference type="Pfam" id="PF09534">
    <property type="entry name" value="Trp_oprn_chp"/>
    <property type="match status" value="1"/>
</dbReference>
<organism evidence="3 4">
    <name type="scientific">Ammonicoccus fulvus</name>
    <dbReference type="NCBI Taxonomy" id="3138240"/>
    <lineage>
        <taxon>Bacteria</taxon>
        <taxon>Bacillati</taxon>
        <taxon>Actinomycetota</taxon>
        <taxon>Actinomycetes</taxon>
        <taxon>Propionibacteriales</taxon>
        <taxon>Propionibacteriaceae</taxon>
        <taxon>Ammonicoccus</taxon>
    </lineage>
</organism>
<feature type="transmembrane region" description="Helical" evidence="2">
    <location>
        <begin position="82"/>
        <end position="102"/>
    </location>
</feature>
<dbReference type="RefSeq" id="WP_425308855.1">
    <property type="nucleotide sequence ID" value="NZ_CP154795.1"/>
</dbReference>
<keyword evidence="2" id="KW-1133">Transmembrane helix</keyword>
<evidence type="ECO:0000256" key="2">
    <source>
        <dbReference type="SAM" id="Phobius"/>
    </source>
</evidence>
<feature type="transmembrane region" description="Helical" evidence="2">
    <location>
        <begin position="56"/>
        <end position="75"/>
    </location>
</feature>
<feature type="region of interest" description="Disordered" evidence="1">
    <location>
        <begin position="172"/>
        <end position="205"/>
    </location>
</feature>
<proteinExistence type="predicted"/>
<evidence type="ECO:0000256" key="1">
    <source>
        <dbReference type="SAM" id="MobiDB-lite"/>
    </source>
</evidence>
<gene>
    <name evidence="3" type="ORF">AADG42_08870</name>
</gene>
<protein>
    <submittedName>
        <fullName evidence="3">Trp biosynthesis-associated membrane protein</fullName>
    </submittedName>
</protein>
<keyword evidence="4" id="KW-1185">Reference proteome</keyword>
<accession>A0ABZ3FRK5</accession>
<evidence type="ECO:0000313" key="4">
    <source>
        <dbReference type="Proteomes" id="UP001442841"/>
    </source>
</evidence>
<feature type="compositionally biased region" description="Basic and acidic residues" evidence="1">
    <location>
        <begin position="196"/>
        <end position="205"/>
    </location>
</feature>
<keyword evidence="2" id="KW-0472">Membrane</keyword>
<evidence type="ECO:0000313" key="3">
    <source>
        <dbReference type="EMBL" id="XAN07398.1"/>
    </source>
</evidence>
<feature type="transmembrane region" description="Helical" evidence="2">
    <location>
        <begin position="114"/>
        <end position="139"/>
    </location>
</feature>
<name>A0ABZ3FRK5_9ACTN</name>
<keyword evidence="2" id="KW-0812">Transmembrane</keyword>